<evidence type="ECO:0000256" key="2">
    <source>
        <dbReference type="ARBA" id="ARBA00004065"/>
    </source>
</evidence>
<dbReference type="InterPro" id="IPR011320">
    <property type="entry name" value="RNase_H1_N"/>
</dbReference>
<dbReference type="Pfam" id="PF01693">
    <property type="entry name" value="Cauli_VI"/>
    <property type="match status" value="1"/>
</dbReference>
<evidence type="ECO:0000256" key="9">
    <source>
        <dbReference type="ARBA" id="ARBA00022801"/>
    </source>
</evidence>
<evidence type="ECO:0000256" key="6">
    <source>
        <dbReference type="ARBA" id="ARBA00022722"/>
    </source>
</evidence>
<evidence type="ECO:0000256" key="3">
    <source>
        <dbReference type="ARBA" id="ARBA00005300"/>
    </source>
</evidence>
<evidence type="ECO:0000256" key="8">
    <source>
        <dbReference type="ARBA" id="ARBA00022759"/>
    </source>
</evidence>
<dbReference type="Gramene" id="arahy.Tifrunner.gnm2.ann2.Ah16g170500.1">
    <property type="protein sequence ID" value="arahy.Tifrunner.gnm2.ann2.Ah16g170500.1-CDS"/>
    <property type="gene ID" value="arahy.Tifrunner.gnm2.ann2.Ah16g170500"/>
</dbReference>
<dbReference type="Proteomes" id="UP000289738">
    <property type="component" value="Chromosome B06"/>
</dbReference>
<evidence type="ECO:0000256" key="10">
    <source>
        <dbReference type="ARBA" id="ARBA00022842"/>
    </source>
</evidence>
<comment type="function">
    <text evidence="2">Endonuclease that specifically degrades the RNA of RNA-DNA hybrids.</text>
</comment>
<comment type="cofactor">
    <cofactor evidence="1">
        <name>Mg(2+)</name>
        <dbReference type="ChEBI" id="CHEBI:18420"/>
    </cofactor>
</comment>
<dbReference type="FunFam" id="3.40.970.10:FF:000002">
    <property type="entry name" value="Ribonuclease H"/>
    <property type="match status" value="1"/>
</dbReference>
<dbReference type="SUPFAM" id="SSF55658">
    <property type="entry name" value="L9 N-domain-like"/>
    <property type="match status" value="1"/>
</dbReference>
<dbReference type="InterPro" id="IPR009027">
    <property type="entry name" value="Ribosomal_bL9/RNase_H1_N"/>
</dbReference>
<accession>A0A444YLM5</accession>
<keyword evidence="7" id="KW-0479">Metal-binding</keyword>
<dbReference type="GO" id="GO:0046872">
    <property type="term" value="F:metal ion binding"/>
    <property type="evidence" value="ECO:0007669"/>
    <property type="project" value="UniProtKB-KW"/>
</dbReference>
<evidence type="ECO:0000313" key="13">
    <source>
        <dbReference type="Proteomes" id="UP000289738"/>
    </source>
</evidence>
<evidence type="ECO:0000256" key="7">
    <source>
        <dbReference type="ARBA" id="ARBA00022723"/>
    </source>
</evidence>
<evidence type="ECO:0000256" key="1">
    <source>
        <dbReference type="ARBA" id="ARBA00001946"/>
    </source>
</evidence>
<feature type="domain" description="Ribonuclease H1 N-terminal" evidence="11">
    <location>
        <begin position="9"/>
        <end position="50"/>
    </location>
</feature>
<dbReference type="STRING" id="3818.A0A444YLM5"/>
<evidence type="ECO:0000256" key="4">
    <source>
        <dbReference type="ARBA" id="ARBA00012180"/>
    </source>
</evidence>
<keyword evidence="10" id="KW-0460">Magnesium</keyword>
<keyword evidence="13" id="KW-1185">Reference proteome</keyword>
<evidence type="ECO:0000313" key="12">
    <source>
        <dbReference type="EMBL" id="RYR02814.1"/>
    </source>
</evidence>
<dbReference type="GO" id="GO:0004523">
    <property type="term" value="F:RNA-DNA hybrid ribonuclease activity"/>
    <property type="evidence" value="ECO:0007669"/>
    <property type="project" value="UniProtKB-EC"/>
</dbReference>
<comment type="caution">
    <text evidence="12">The sequence shown here is derived from an EMBL/GenBank/DDBJ whole genome shotgun (WGS) entry which is preliminary data.</text>
</comment>
<dbReference type="SMR" id="A0A444YLM5"/>
<evidence type="ECO:0000256" key="5">
    <source>
        <dbReference type="ARBA" id="ARBA00017721"/>
    </source>
</evidence>
<protein>
    <recommendedName>
        <fullName evidence="5">Ribonuclease H</fullName>
        <ecNumber evidence="4">3.1.26.4</ecNumber>
    </recommendedName>
</protein>
<name>A0A444YLM5_ARAHY</name>
<dbReference type="OrthoDB" id="2016287at2759"/>
<sequence length="264" mass="30184">MDTGKYRLYAVRRGRIPGIYTSWKDCKEQVNEFKNAEFKGFRLLRDAQQWLGVVDPPLPPPPLPELHCGVYPPTGLLQQPFPLSTQFNSMQVSPALGKSSQKAFVPCSQTPLGPNIVPETCSNQFVLVEDMEVYLIRVCCQLKLDYPVFNRREFFSGSGELLHGYWVTLLSQQHDINWIVEGGFSPDEGNARQDASFKMLGKVLSLVGKEIHDYNYRIVAGLRVRAKELEQQLSKPAYQRIRNLEQANQKLKSDLQKFNELFET</sequence>
<organism evidence="12 13">
    <name type="scientific">Arachis hypogaea</name>
    <name type="common">Peanut</name>
    <dbReference type="NCBI Taxonomy" id="3818"/>
    <lineage>
        <taxon>Eukaryota</taxon>
        <taxon>Viridiplantae</taxon>
        <taxon>Streptophyta</taxon>
        <taxon>Embryophyta</taxon>
        <taxon>Tracheophyta</taxon>
        <taxon>Spermatophyta</taxon>
        <taxon>Magnoliopsida</taxon>
        <taxon>eudicotyledons</taxon>
        <taxon>Gunneridae</taxon>
        <taxon>Pentapetalae</taxon>
        <taxon>rosids</taxon>
        <taxon>fabids</taxon>
        <taxon>Fabales</taxon>
        <taxon>Fabaceae</taxon>
        <taxon>Papilionoideae</taxon>
        <taxon>50 kb inversion clade</taxon>
        <taxon>dalbergioids sensu lato</taxon>
        <taxon>Dalbergieae</taxon>
        <taxon>Pterocarpus clade</taxon>
        <taxon>Arachis</taxon>
    </lineage>
</organism>
<dbReference type="InterPro" id="IPR037056">
    <property type="entry name" value="RNase_H1_N_sf"/>
</dbReference>
<dbReference type="Gene3D" id="3.40.970.10">
    <property type="entry name" value="Ribonuclease H1, N-terminal domain"/>
    <property type="match status" value="1"/>
</dbReference>
<keyword evidence="9" id="KW-0378">Hydrolase</keyword>
<gene>
    <name evidence="12" type="ORF">Ahy_B06g081648</name>
</gene>
<keyword evidence="8" id="KW-0255">Endonuclease</keyword>
<dbReference type="EC" id="3.1.26.4" evidence="4"/>
<reference evidence="12 13" key="1">
    <citation type="submission" date="2019-01" db="EMBL/GenBank/DDBJ databases">
        <title>Sequencing of cultivated peanut Arachis hypogaea provides insights into genome evolution and oil improvement.</title>
        <authorList>
            <person name="Chen X."/>
        </authorList>
    </citation>
    <scope>NUCLEOTIDE SEQUENCE [LARGE SCALE GENOMIC DNA]</scope>
    <source>
        <strain evidence="13">cv. Fuhuasheng</strain>
        <tissue evidence="12">Leaves</tissue>
    </source>
</reference>
<evidence type="ECO:0000259" key="11">
    <source>
        <dbReference type="Pfam" id="PF01693"/>
    </source>
</evidence>
<comment type="similarity">
    <text evidence="3">Belongs to the RNase H family.</text>
</comment>
<dbReference type="AlphaFoldDB" id="A0A444YLM5"/>
<proteinExistence type="inferred from homology"/>
<dbReference type="EMBL" id="SDMP01000016">
    <property type="protein sequence ID" value="RYR02814.1"/>
    <property type="molecule type" value="Genomic_DNA"/>
</dbReference>
<keyword evidence="6" id="KW-0540">Nuclease</keyword>